<dbReference type="EMBL" id="JAPQKL010000003">
    <property type="protein sequence ID" value="KAJ5138365.1"/>
    <property type="molecule type" value="Genomic_DNA"/>
</dbReference>
<accession>A0A9W9H4A7</accession>
<gene>
    <name evidence="4" type="ORF">N7515_003213</name>
</gene>
<reference evidence="4" key="2">
    <citation type="journal article" date="2023" name="IMA Fungus">
        <title>Comparative genomic study of the Penicillium genus elucidates a diverse pangenome and 15 lateral gene transfer events.</title>
        <authorList>
            <person name="Petersen C."/>
            <person name="Sorensen T."/>
            <person name="Nielsen M.R."/>
            <person name="Sondergaard T.E."/>
            <person name="Sorensen J.L."/>
            <person name="Fitzpatrick D.A."/>
            <person name="Frisvad J.C."/>
            <person name="Nielsen K.L."/>
        </authorList>
    </citation>
    <scope>NUCLEOTIDE SEQUENCE</scope>
    <source>
        <strain evidence="4">IBT 22155</strain>
    </source>
</reference>
<keyword evidence="2" id="KW-0808">Transferase</keyword>
<sequence>MHITFLTNPASGQVNVQLATAQQLILEGHAVTFLSAESCRKKIDQFTMEQEVCNQGLIRFISLGSGRTVDDFTSFMQDRMHLMRSAPGDPISLETCIEASLGSAEEQAETAVRVRDYINALDPDMVCVDALTPRLITGVLLTKRKYILTIPCSPGLSAISGAFEPHPMASNRDGSWGTLLENVYLNFRLYYHSWTHPGCVARQDLLSKRFGLKSYGIFNDLSLLPPLWEDENCLAGIHFNTLGLIDYQRQSSKMVFVGAGISEDTSTHQTTCPELAWVDEAMLLGEDVIYMNMGSMFIWERHEFWNCISGFEAVYRRRGGRVRFLFKINFPVDSHHRFSTDELPPYIRLTNWIENQHAIYSHPALKAFIHHGGGNSFNEAVYFAIPQLILSQWLDTHEYATYAELFGLGLRSERPPYVEAKDIEDKIMTLLGPLWPTFKSNCRTWAVRSQIGGGTAAAAKIILSHIDTSSTEDPMLTPPMTPGASSPIADKQLSVY</sequence>
<keyword evidence="5" id="KW-1185">Reference proteome</keyword>
<dbReference type="Pfam" id="PF06722">
    <property type="entry name" value="EryCIII-like_C"/>
    <property type="match status" value="1"/>
</dbReference>
<reference evidence="4" key="1">
    <citation type="submission" date="2022-11" db="EMBL/GenBank/DDBJ databases">
        <authorList>
            <person name="Petersen C."/>
        </authorList>
    </citation>
    <scope>NUCLEOTIDE SEQUENCE</scope>
    <source>
        <strain evidence="4">IBT 22155</strain>
    </source>
</reference>
<dbReference type="PANTHER" id="PTHR48043">
    <property type="entry name" value="EG:EG0003.4 PROTEIN-RELATED"/>
    <property type="match status" value="1"/>
</dbReference>
<dbReference type="CDD" id="cd03784">
    <property type="entry name" value="GT1_Gtf-like"/>
    <property type="match status" value="1"/>
</dbReference>
<dbReference type="InterPro" id="IPR050271">
    <property type="entry name" value="UDP-glycosyltransferase"/>
</dbReference>
<evidence type="ECO:0000256" key="1">
    <source>
        <dbReference type="ARBA" id="ARBA00022676"/>
    </source>
</evidence>
<organism evidence="4 5">
    <name type="scientific">Penicillium bovifimosum</name>
    <dbReference type="NCBI Taxonomy" id="126998"/>
    <lineage>
        <taxon>Eukaryota</taxon>
        <taxon>Fungi</taxon>
        <taxon>Dikarya</taxon>
        <taxon>Ascomycota</taxon>
        <taxon>Pezizomycotina</taxon>
        <taxon>Eurotiomycetes</taxon>
        <taxon>Eurotiomycetidae</taxon>
        <taxon>Eurotiales</taxon>
        <taxon>Aspergillaceae</taxon>
        <taxon>Penicillium</taxon>
    </lineage>
</organism>
<evidence type="ECO:0000313" key="4">
    <source>
        <dbReference type="EMBL" id="KAJ5138365.1"/>
    </source>
</evidence>
<evidence type="ECO:0000256" key="2">
    <source>
        <dbReference type="ARBA" id="ARBA00022679"/>
    </source>
</evidence>
<feature type="domain" description="Erythromycin biosynthesis protein CIII-like C-terminal" evidence="3">
    <location>
        <begin position="332"/>
        <end position="431"/>
    </location>
</feature>
<proteinExistence type="predicted"/>
<dbReference type="OrthoDB" id="5835829at2759"/>
<dbReference type="Gene3D" id="3.40.50.2000">
    <property type="entry name" value="Glycogen Phosphorylase B"/>
    <property type="match status" value="2"/>
</dbReference>
<dbReference type="GO" id="GO:0008194">
    <property type="term" value="F:UDP-glycosyltransferase activity"/>
    <property type="evidence" value="ECO:0007669"/>
    <property type="project" value="InterPro"/>
</dbReference>
<dbReference type="PANTHER" id="PTHR48043:SF151">
    <property type="entry name" value="GLYCOSYLTRANSFERASE FAMILY 1 PROTEIN"/>
    <property type="match status" value="1"/>
</dbReference>
<dbReference type="InterPro" id="IPR002213">
    <property type="entry name" value="UDP_glucos_trans"/>
</dbReference>
<protein>
    <submittedName>
        <fullName evidence="4">Glycosyltransferase</fullName>
    </submittedName>
</protein>
<name>A0A9W9H4A7_9EURO</name>
<dbReference type="AlphaFoldDB" id="A0A9W9H4A7"/>
<dbReference type="GO" id="GO:0016758">
    <property type="term" value="F:hexosyltransferase activity"/>
    <property type="evidence" value="ECO:0007669"/>
    <property type="project" value="UniProtKB-ARBA"/>
</dbReference>
<dbReference type="GeneID" id="81403127"/>
<dbReference type="SUPFAM" id="SSF53756">
    <property type="entry name" value="UDP-Glycosyltransferase/glycogen phosphorylase"/>
    <property type="match status" value="1"/>
</dbReference>
<dbReference type="RefSeq" id="XP_056523014.1">
    <property type="nucleotide sequence ID" value="XM_056663957.1"/>
</dbReference>
<dbReference type="InterPro" id="IPR010610">
    <property type="entry name" value="EryCIII-like_C"/>
</dbReference>
<comment type="caution">
    <text evidence="4">The sequence shown here is derived from an EMBL/GenBank/DDBJ whole genome shotgun (WGS) entry which is preliminary data.</text>
</comment>
<evidence type="ECO:0000259" key="3">
    <source>
        <dbReference type="Pfam" id="PF06722"/>
    </source>
</evidence>
<keyword evidence="1" id="KW-0328">Glycosyltransferase</keyword>
<dbReference type="Proteomes" id="UP001149079">
    <property type="component" value="Unassembled WGS sequence"/>
</dbReference>
<evidence type="ECO:0000313" key="5">
    <source>
        <dbReference type="Proteomes" id="UP001149079"/>
    </source>
</evidence>